<keyword evidence="2" id="KW-1185">Reference proteome</keyword>
<dbReference type="EMBL" id="PXWF02000310">
    <property type="protein sequence ID" value="PWF41541.1"/>
    <property type="molecule type" value="Genomic_DNA"/>
</dbReference>
<proteinExistence type="predicted"/>
<dbReference type="AlphaFoldDB" id="A0A2U2HE08"/>
<dbReference type="OrthoDB" id="8703557at2"/>
<dbReference type="RefSeq" id="WP_106759915.1">
    <property type="nucleotide sequence ID" value="NZ_PXWF02000310.1"/>
</dbReference>
<gene>
    <name evidence="1" type="ORF">C7C56_024215</name>
</gene>
<sequence>MNQQPHIEAPEAEPAPRFRPCPWTALETVQDVELWIDEHNRSLQEHIGPQETGYGVCFTLAEGGNIYMQTNGDAIMLDVDPDAQWVAPLIAAATQSPPPPGQSWVLPDDKLIQLVIGLSSLVASTTLVAGHRFGGRKR</sequence>
<protein>
    <submittedName>
        <fullName evidence="1">Uncharacterized protein</fullName>
    </submittedName>
</protein>
<accession>A0A2U2HE08</accession>
<reference evidence="1 2" key="1">
    <citation type="submission" date="2018-04" db="EMBL/GenBank/DDBJ databases">
        <title>Massilia violaceinigra sp. nov., a novel purple-pigmented bacterium isolated from Tianshan glacier, Xinjiang, China.</title>
        <authorList>
            <person name="Wang H."/>
        </authorList>
    </citation>
    <scope>NUCLEOTIDE SEQUENCE [LARGE SCALE GENOMIC DNA]</scope>
    <source>
        <strain evidence="1 2">B448-2</strain>
    </source>
</reference>
<organism evidence="1 2">
    <name type="scientific">Massilia glaciei</name>
    <dbReference type="NCBI Taxonomy" id="1524097"/>
    <lineage>
        <taxon>Bacteria</taxon>
        <taxon>Pseudomonadati</taxon>
        <taxon>Pseudomonadota</taxon>
        <taxon>Betaproteobacteria</taxon>
        <taxon>Burkholderiales</taxon>
        <taxon>Oxalobacteraceae</taxon>
        <taxon>Telluria group</taxon>
        <taxon>Massilia</taxon>
    </lineage>
</organism>
<name>A0A2U2HE08_9BURK</name>
<comment type="caution">
    <text evidence="1">The sequence shown here is derived from an EMBL/GenBank/DDBJ whole genome shotgun (WGS) entry which is preliminary data.</text>
</comment>
<evidence type="ECO:0000313" key="2">
    <source>
        <dbReference type="Proteomes" id="UP000241421"/>
    </source>
</evidence>
<evidence type="ECO:0000313" key="1">
    <source>
        <dbReference type="EMBL" id="PWF41541.1"/>
    </source>
</evidence>
<dbReference type="Proteomes" id="UP000241421">
    <property type="component" value="Unassembled WGS sequence"/>
</dbReference>